<name>A0ABD0KWN3_9CAEN</name>
<proteinExistence type="predicted"/>
<sequence>SPDLKLPEKMHPASGKVQQLILRRIKEKKPTWTSGMADLVKRVIEETSEERGLEMPDIFYKLFQEAKPTKEVIISLELAHLLPRYWQFYPAVLAVFVLPVNICISNPL</sequence>
<reference evidence="1 2" key="1">
    <citation type="journal article" date="2023" name="Sci. Data">
        <title>Genome assembly of the Korean intertidal mud-creeper Batillaria attramentaria.</title>
        <authorList>
            <person name="Patra A.K."/>
            <person name="Ho P.T."/>
            <person name="Jun S."/>
            <person name="Lee S.J."/>
            <person name="Kim Y."/>
            <person name="Won Y.J."/>
        </authorList>
    </citation>
    <scope>NUCLEOTIDE SEQUENCE [LARGE SCALE GENOMIC DNA]</scope>
    <source>
        <strain evidence="1">Wonlab-2016</strain>
    </source>
</reference>
<organism evidence="1 2">
    <name type="scientific">Batillaria attramentaria</name>
    <dbReference type="NCBI Taxonomy" id="370345"/>
    <lineage>
        <taxon>Eukaryota</taxon>
        <taxon>Metazoa</taxon>
        <taxon>Spiralia</taxon>
        <taxon>Lophotrochozoa</taxon>
        <taxon>Mollusca</taxon>
        <taxon>Gastropoda</taxon>
        <taxon>Caenogastropoda</taxon>
        <taxon>Sorbeoconcha</taxon>
        <taxon>Cerithioidea</taxon>
        <taxon>Batillariidae</taxon>
        <taxon>Batillaria</taxon>
    </lineage>
</organism>
<accession>A0ABD0KWN3</accession>
<comment type="caution">
    <text evidence="1">The sequence shown here is derived from an EMBL/GenBank/DDBJ whole genome shotgun (WGS) entry which is preliminary data.</text>
</comment>
<evidence type="ECO:0000313" key="1">
    <source>
        <dbReference type="EMBL" id="KAK7491157.1"/>
    </source>
</evidence>
<gene>
    <name evidence="1" type="ORF">BaRGS_00017594</name>
</gene>
<protein>
    <submittedName>
        <fullName evidence="1">Uncharacterized protein</fullName>
    </submittedName>
</protein>
<dbReference type="Proteomes" id="UP001519460">
    <property type="component" value="Unassembled WGS sequence"/>
</dbReference>
<dbReference type="EMBL" id="JACVVK020000118">
    <property type="protein sequence ID" value="KAK7491157.1"/>
    <property type="molecule type" value="Genomic_DNA"/>
</dbReference>
<keyword evidence="2" id="KW-1185">Reference proteome</keyword>
<evidence type="ECO:0000313" key="2">
    <source>
        <dbReference type="Proteomes" id="UP001519460"/>
    </source>
</evidence>
<dbReference type="AlphaFoldDB" id="A0ABD0KWN3"/>
<feature type="non-terminal residue" evidence="1">
    <location>
        <position position="1"/>
    </location>
</feature>